<dbReference type="RefSeq" id="WP_188404415.1">
    <property type="nucleotide sequence ID" value="NZ_BMCE01000005.1"/>
</dbReference>
<dbReference type="Proteomes" id="UP001319060">
    <property type="component" value="Unassembled WGS sequence"/>
</dbReference>
<gene>
    <name evidence="1" type="ORF">JYA64_01555</name>
</gene>
<dbReference type="EMBL" id="JAFHKS010000038">
    <property type="protein sequence ID" value="MBN3543985.1"/>
    <property type="molecule type" value="Genomic_DNA"/>
</dbReference>
<proteinExistence type="predicted"/>
<accession>A0ABS2Z7I6</accession>
<sequence length="181" mass="21266">MITTVAIDKEVLYLLYHFSEEENIKIFHPRKHPGFPDRPPMVWAIDQDRSPLYYFPRDCPRIAFWAVPGTTERDRDRFFRTTTANKIVAIEGDWLHRLQTTDLHRYTFQPDHFKMLDEGAGYFVSYEIETPVSVEAVGNLLDALINDEVEIRIVPSLQPLSQELLKTTLHFSMIRMRNAKK</sequence>
<organism evidence="1 2">
    <name type="scientific">Fictibacillus barbaricus</name>
    <dbReference type="NCBI Taxonomy" id="182136"/>
    <lineage>
        <taxon>Bacteria</taxon>
        <taxon>Bacillati</taxon>
        <taxon>Bacillota</taxon>
        <taxon>Bacilli</taxon>
        <taxon>Bacillales</taxon>
        <taxon>Fictibacillaceae</taxon>
        <taxon>Fictibacillus</taxon>
    </lineage>
</organism>
<evidence type="ECO:0000313" key="2">
    <source>
        <dbReference type="Proteomes" id="UP001319060"/>
    </source>
</evidence>
<reference evidence="1 2" key="1">
    <citation type="submission" date="2021-01" db="EMBL/GenBank/DDBJ databases">
        <title>Genome Sequencing of Type Strains.</title>
        <authorList>
            <person name="Lemaire J.F."/>
            <person name="Inderbitzin P."/>
            <person name="Collins S.B."/>
            <person name="Wespe N."/>
            <person name="Knight-Connoni V."/>
        </authorList>
    </citation>
    <scope>NUCLEOTIDE SEQUENCE [LARGE SCALE GENOMIC DNA]</scope>
    <source>
        <strain evidence="1 2">DSM 14730</strain>
    </source>
</reference>
<name>A0ABS2Z7I6_9BACL</name>
<protein>
    <submittedName>
        <fullName evidence="1">Uncharacterized protein</fullName>
    </submittedName>
</protein>
<keyword evidence="2" id="KW-1185">Reference proteome</keyword>
<evidence type="ECO:0000313" key="1">
    <source>
        <dbReference type="EMBL" id="MBN3543985.1"/>
    </source>
</evidence>
<dbReference type="InterPro" id="IPR049253">
    <property type="entry name" value="DUF6886"/>
</dbReference>
<dbReference type="Pfam" id="PF21820">
    <property type="entry name" value="DUF6886"/>
    <property type="match status" value="1"/>
</dbReference>
<comment type="caution">
    <text evidence="1">The sequence shown here is derived from an EMBL/GenBank/DDBJ whole genome shotgun (WGS) entry which is preliminary data.</text>
</comment>